<dbReference type="EMBL" id="JADKFW010000005">
    <property type="protein sequence ID" value="MBK9717736.1"/>
    <property type="molecule type" value="Genomic_DNA"/>
</dbReference>
<proteinExistence type="inferred from homology"/>
<dbReference type="InterPro" id="IPR023393">
    <property type="entry name" value="START-like_dom_sf"/>
</dbReference>
<dbReference type="Gene3D" id="3.30.530.20">
    <property type="match status" value="1"/>
</dbReference>
<evidence type="ECO:0000313" key="3">
    <source>
        <dbReference type="EMBL" id="MBK9717736.1"/>
    </source>
</evidence>
<accession>A0A9D7S988</accession>
<organism evidence="3 4">
    <name type="scientific">Candidatus Defluviibacterium haderslevense</name>
    <dbReference type="NCBI Taxonomy" id="2981993"/>
    <lineage>
        <taxon>Bacteria</taxon>
        <taxon>Pseudomonadati</taxon>
        <taxon>Bacteroidota</taxon>
        <taxon>Saprospiria</taxon>
        <taxon>Saprospirales</taxon>
        <taxon>Saprospiraceae</taxon>
        <taxon>Candidatus Defluviibacterium</taxon>
    </lineage>
</organism>
<dbReference type="Proteomes" id="UP000808349">
    <property type="component" value="Unassembled WGS sequence"/>
</dbReference>
<evidence type="ECO:0000313" key="4">
    <source>
        <dbReference type="Proteomes" id="UP000808349"/>
    </source>
</evidence>
<name>A0A9D7S988_9BACT</name>
<comment type="similarity">
    <text evidence="1">Belongs to the AHA1 family.</text>
</comment>
<gene>
    <name evidence="3" type="ORF">IPO85_09520</name>
</gene>
<reference evidence="3 4" key="1">
    <citation type="submission" date="2020-10" db="EMBL/GenBank/DDBJ databases">
        <title>Connecting structure to function with the recovery of over 1000 high-quality activated sludge metagenome-assembled genomes encoding full-length rRNA genes using long-read sequencing.</title>
        <authorList>
            <person name="Singleton C.M."/>
            <person name="Petriglieri F."/>
            <person name="Kristensen J.M."/>
            <person name="Kirkegaard R.H."/>
            <person name="Michaelsen T.Y."/>
            <person name="Andersen M.H."/>
            <person name="Karst S.M."/>
            <person name="Dueholm M.S."/>
            <person name="Nielsen P.H."/>
            <person name="Albertsen M."/>
        </authorList>
    </citation>
    <scope>NUCLEOTIDE SEQUENCE [LARGE SCALE GENOMIC DNA]</scope>
    <source>
        <strain evidence="3">Ribe_18-Q3-R11-54_BAT3C.373</strain>
    </source>
</reference>
<feature type="domain" description="Activator of Hsp90 ATPase homologue 1/2-like C-terminal" evidence="2">
    <location>
        <begin position="14"/>
        <end position="134"/>
    </location>
</feature>
<comment type="caution">
    <text evidence="3">The sequence shown here is derived from an EMBL/GenBank/DDBJ whole genome shotgun (WGS) entry which is preliminary data.</text>
</comment>
<evidence type="ECO:0000256" key="1">
    <source>
        <dbReference type="ARBA" id="ARBA00006817"/>
    </source>
</evidence>
<dbReference type="SUPFAM" id="SSF55961">
    <property type="entry name" value="Bet v1-like"/>
    <property type="match status" value="1"/>
</dbReference>
<dbReference type="Pfam" id="PF08327">
    <property type="entry name" value="AHSA1"/>
    <property type="match status" value="1"/>
</dbReference>
<protein>
    <submittedName>
        <fullName evidence="3">SRPBCC domain-containing protein</fullName>
    </submittedName>
</protein>
<dbReference type="AlphaFoldDB" id="A0A9D7S988"/>
<dbReference type="InterPro" id="IPR013538">
    <property type="entry name" value="ASHA1/2-like_C"/>
</dbReference>
<evidence type="ECO:0000259" key="2">
    <source>
        <dbReference type="Pfam" id="PF08327"/>
    </source>
</evidence>
<sequence>MTKQVITVKIQIHAPVEKVWSHWTDPECIKCWNQASDDWHTTKAENDLTVGGKFLSRMEAKDGSFGFDFEGIYNSIEPLKKIEYTLSDGRKVFISFVGDQKSTTIFESFEAENENSLELQELGWQAILNHFKLYTETN</sequence>